<evidence type="ECO:0000256" key="3">
    <source>
        <dbReference type="ARBA" id="ARBA00022576"/>
    </source>
</evidence>
<dbReference type="Pfam" id="PF00392">
    <property type="entry name" value="GntR"/>
    <property type="match status" value="1"/>
</dbReference>
<evidence type="ECO:0000256" key="5">
    <source>
        <dbReference type="ARBA" id="ARBA00023015"/>
    </source>
</evidence>
<reference evidence="9 10" key="1">
    <citation type="submission" date="2017-01" db="EMBL/GenBank/DDBJ databases">
        <title>Draft genome sequence of Bacillus oleronius.</title>
        <authorList>
            <person name="Allam M."/>
        </authorList>
    </citation>
    <scope>NUCLEOTIDE SEQUENCE [LARGE SCALE GENOMIC DNA]</scope>
    <source>
        <strain evidence="9 10">DSM 9356</strain>
    </source>
</reference>
<dbReference type="AlphaFoldDB" id="A0A8E2LHB4"/>
<dbReference type="InterPro" id="IPR015424">
    <property type="entry name" value="PyrdxlP-dep_Trfase"/>
</dbReference>
<evidence type="ECO:0000256" key="7">
    <source>
        <dbReference type="ARBA" id="ARBA00023163"/>
    </source>
</evidence>
<dbReference type="Pfam" id="PF00155">
    <property type="entry name" value="Aminotran_1_2"/>
    <property type="match status" value="1"/>
</dbReference>
<dbReference type="CDD" id="cd00609">
    <property type="entry name" value="AAT_like"/>
    <property type="match status" value="1"/>
</dbReference>
<feature type="domain" description="HTH gntR-type" evidence="8">
    <location>
        <begin position="10"/>
        <end position="78"/>
    </location>
</feature>
<dbReference type="InterPro" id="IPR036388">
    <property type="entry name" value="WH-like_DNA-bd_sf"/>
</dbReference>
<evidence type="ECO:0000313" key="10">
    <source>
        <dbReference type="Proteomes" id="UP000189761"/>
    </source>
</evidence>
<evidence type="ECO:0000256" key="1">
    <source>
        <dbReference type="ARBA" id="ARBA00001933"/>
    </source>
</evidence>
<dbReference type="CDD" id="cd07377">
    <property type="entry name" value="WHTH_GntR"/>
    <property type="match status" value="1"/>
</dbReference>
<evidence type="ECO:0000313" key="9">
    <source>
        <dbReference type="EMBL" id="OOP69964.1"/>
    </source>
</evidence>
<keyword evidence="3" id="KW-0808">Transferase</keyword>
<dbReference type="Proteomes" id="UP000189761">
    <property type="component" value="Unassembled WGS sequence"/>
</dbReference>
<dbReference type="GO" id="GO:0008483">
    <property type="term" value="F:transaminase activity"/>
    <property type="evidence" value="ECO:0007669"/>
    <property type="project" value="UniProtKB-KW"/>
</dbReference>
<name>A0A8E2LHB4_9BACI</name>
<evidence type="ECO:0000256" key="2">
    <source>
        <dbReference type="ARBA" id="ARBA00005384"/>
    </source>
</evidence>
<dbReference type="Gene3D" id="3.40.640.10">
    <property type="entry name" value="Type I PLP-dependent aspartate aminotransferase-like (Major domain)"/>
    <property type="match status" value="1"/>
</dbReference>
<dbReference type="RefSeq" id="WP_078109343.1">
    <property type="nucleotide sequence ID" value="NZ_CP065424.1"/>
</dbReference>
<sequence length="477" mass="54541">MIKIDRKNQKPIWKQLLDQTIENITSGKWKAGYKLTPTRELAQQLGISRSTVQAVYEELFSRGYIVTSRRGGTRVSDWNPSVISTDEQSAYYLSPPDIPILEESVQRLQKWSGSRGKSEISIDFSPHEPYIDTLFQKKWRQSFIHSTSGEDLSCWSYGNSLGYEPLRIQIQHYLSVERGIHVDINQILLTSGAQQSVDLISQALLLEGDTVSVEDPGFPPAWLAMKYRRMNVVPVPVDEHGIKVNRIPESSKLIYVTPSHQSATGVIMSFKRRKELTELAKKNHAWIIEDDYDGEFRYSGEPLPTLYSQEPGCTLYLLSFSKMTAPGVRISAIIGPVEAISQMSRVYELTSRHLPIMEQLTLTHFIEQGHFTRHMRRTRNIYRRRHEAMIKAIADTKLEEVFSVKGVETGLHMLLEANEEFDEEGIMKKAIENGIRVYPLSPYCLKSKRKGLVLGFSKVDEETIEYGINRLSELVRS</sequence>
<dbReference type="InterPro" id="IPR015421">
    <property type="entry name" value="PyrdxlP-dep_Trfase_major"/>
</dbReference>
<dbReference type="GO" id="GO:0003700">
    <property type="term" value="F:DNA-binding transcription factor activity"/>
    <property type="evidence" value="ECO:0007669"/>
    <property type="project" value="InterPro"/>
</dbReference>
<evidence type="ECO:0000256" key="4">
    <source>
        <dbReference type="ARBA" id="ARBA00022898"/>
    </source>
</evidence>
<keyword evidence="6" id="KW-0238">DNA-binding</keyword>
<dbReference type="InterPro" id="IPR004839">
    <property type="entry name" value="Aminotransferase_I/II_large"/>
</dbReference>
<dbReference type="InterPro" id="IPR036390">
    <property type="entry name" value="WH_DNA-bd_sf"/>
</dbReference>
<keyword evidence="10" id="KW-1185">Reference proteome</keyword>
<dbReference type="SUPFAM" id="SSF53383">
    <property type="entry name" value="PLP-dependent transferases"/>
    <property type="match status" value="1"/>
</dbReference>
<comment type="similarity">
    <text evidence="2">In the C-terminal section; belongs to the class-I pyridoxal-phosphate-dependent aminotransferase family.</text>
</comment>
<dbReference type="Gene3D" id="1.10.10.10">
    <property type="entry name" value="Winged helix-like DNA-binding domain superfamily/Winged helix DNA-binding domain"/>
    <property type="match status" value="1"/>
</dbReference>
<dbReference type="GO" id="GO:0030170">
    <property type="term" value="F:pyridoxal phosphate binding"/>
    <property type="evidence" value="ECO:0007669"/>
    <property type="project" value="InterPro"/>
</dbReference>
<dbReference type="InterPro" id="IPR000524">
    <property type="entry name" value="Tscrpt_reg_HTH_GntR"/>
</dbReference>
<keyword evidence="5" id="KW-0805">Transcription regulation</keyword>
<dbReference type="EMBL" id="MTLA01000024">
    <property type="protein sequence ID" value="OOP69964.1"/>
    <property type="molecule type" value="Genomic_DNA"/>
</dbReference>
<gene>
    <name evidence="9" type="ORF">BWZ43_02225</name>
</gene>
<evidence type="ECO:0000256" key="6">
    <source>
        <dbReference type="ARBA" id="ARBA00023125"/>
    </source>
</evidence>
<dbReference type="PANTHER" id="PTHR46577:SF1">
    <property type="entry name" value="HTH-TYPE TRANSCRIPTIONAL REGULATORY PROTEIN GABR"/>
    <property type="match status" value="1"/>
</dbReference>
<keyword evidence="4" id="KW-0663">Pyridoxal phosphate</keyword>
<dbReference type="PANTHER" id="PTHR46577">
    <property type="entry name" value="HTH-TYPE TRANSCRIPTIONAL REGULATORY PROTEIN GABR"/>
    <property type="match status" value="1"/>
</dbReference>
<keyword evidence="7" id="KW-0804">Transcription</keyword>
<organism evidence="9 10">
    <name type="scientific">Heyndrickxia oleronia</name>
    <dbReference type="NCBI Taxonomy" id="38875"/>
    <lineage>
        <taxon>Bacteria</taxon>
        <taxon>Bacillati</taxon>
        <taxon>Bacillota</taxon>
        <taxon>Bacilli</taxon>
        <taxon>Bacillales</taxon>
        <taxon>Bacillaceae</taxon>
        <taxon>Heyndrickxia</taxon>
    </lineage>
</organism>
<protein>
    <submittedName>
        <fullName evidence="9">Transcriptional regulator</fullName>
    </submittedName>
</protein>
<dbReference type="PROSITE" id="PS50949">
    <property type="entry name" value="HTH_GNTR"/>
    <property type="match status" value="1"/>
</dbReference>
<comment type="caution">
    <text evidence="9">The sequence shown here is derived from an EMBL/GenBank/DDBJ whole genome shotgun (WGS) entry which is preliminary data.</text>
</comment>
<dbReference type="GO" id="GO:0003677">
    <property type="term" value="F:DNA binding"/>
    <property type="evidence" value="ECO:0007669"/>
    <property type="project" value="UniProtKB-KW"/>
</dbReference>
<accession>A0A8E2LHB4</accession>
<dbReference type="SMART" id="SM00345">
    <property type="entry name" value="HTH_GNTR"/>
    <property type="match status" value="1"/>
</dbReference>
<proteinExistence type="inferred from homology"/>
<evidence type="ECO:0000259" key="8">
    <source>
        <dbReference type="PROSITE" id="PS50949"/>
    </source>
</evidence>
<dbReference type="PRINTS" id="PR00035">
    <property type="entry name" value="HTHGNTR"/>
</dbReference>
<comment type="cofactor">
    <cofactor evidence="1">
        <name>pyridoxal 5'-phosphate</name>
        <dbReference type="ChEBI" id="CHEBI:597326"/>
    </cofactor>
</comment>
<dbReference type="SUPFAM" id="SSF46785">
    <property type="entry name" value="Winged helix' DNA-binding domain"/>
    <property type="match status" value="1"/>
</dbReference>
<keyword evidence="3" id="KW-0032">Aminotransferase</keyword>
<dbReference type="InterPro" id="IPR051446">
    <property type="entry name" value="HTH_trans_reg/aminotransferase"/>
</dbReference>